<name>A0A1A8WG95_PLAOA</name>
<keyword evidence="5" id="KW-0482">Metalloprotease</keyword>
<dbReference type="InterPro" id="IPR011765">
    <property type="entry name" value="Pept_M16_N"/>
</dbReference>
<dbReference type="GO" id="GO:0008237">
    <property type="term" value="F:metallopeptidase activity"/>
    <property type="evidence" value="ECO:0007669"/>
    <property type="project" value="UniProtKB-KW"/>
</dbReference>
<dbReference type="SUPFAM" id="SSF63411">
    <property type="entry name" value="LuxS/MPP-like metallohydrolase"/>
    <property type="match status" value="2"/>
</dbReference>
<protein>
    <submittedName>
        <fullName evidence="10">Petidase, M16 family, putative</fullName>
    </submittedName>
</protein>
<evidence type="ECO:0000256" key="5">
    <source>
        <dbReference type="ARBA" id="ARBA00023049"/>
    </source>
</evidence>
<feature type="domain" description="Peptidase M16 N-terminal" evidence="8">
    <location>
        <begin position="534"/>
        <end position="650"/>
    </location>
</feature>
<keyword evidence="3" id="KW-0378">Hydrolase</keyword>
<dbReference type="Gene3D" id="3.30.830.10">
    <property type="entry name" value="Metalloenzyme, LuxS/M16 peptidase-like"/>
    <property type="match status" value="3"/>
</dbReference>
<reference evidence="11 12" key="2">
    <citation type="submission" date="2016-05" db="EMBL/GenBank/DDBJ databases">
        <authorList>
            <person name="Naeem Raeece"/>
        </authorList>
    </citation>
    <scope>NUCLEOTIDE SEQUENCE [LARGE SCALE GENOMIC DNA]</scope>
</reference>
<dbReference type="EMBL" id="FLQV01000363">
    <property type="protein sequence ID" value="SBS91096.1"/>
    <property type="molecule type" value="Genomic_DNA"/>
</dbReference>
<dbReference type="Proteomes" id="UP000078546">
    <property type="component" value="Unassembled WGS sequence"/>
</dbReference>
<evidence type="ECO:0000313" key="9">
    <source>
        <dbReference type="EMBL" id="SBS83615.1"/>
    </source>
</evidence>
<evidence type="ECO:0000259" key="8">
    <source>
        <dbReference type="Pfam" id="PF00675"/>
    </source>
</evidence>
<dbReference type="Proteomes" id="UP000078560">
    <property type="component" value="Unassembled WGS sequence"/>
</dbReference>
<sequence>MKAIKVYFVTKILLLLVLVYEKYSTCQNTLNNNKSNYGLSDDELRAMLFGLNYNSTDKNKNNLVEKKNLENDSLFFRNFTKEETNEKTLSDKAQAQNENVNSNKMEESVTLENNAITKNAATIKNEKKDTMIETKTDHLVQNNLYTDKLNEPHNPHNNIIDTNKHNGTLNDPRDIDVKSVSINKDNISKSNLRNSENDMLAMNGNAFHNNDNTMNGTNSTKSSVLNGNNENYPLVNDSLSAHSHDNRNSKDVNGANIANSGNLTDNNGKQNLTPNEPKRVNNYLQKIDDANLEKPESLQRDVNIKNHNEEFHNLKKAQNEVENTEQSKIAKGNIEAVESKKPANLMNNEIDKKPERLFQMDETKNSKISDNQNAKKVVDYEEQKDSSKKIPYLYNSNNLKNEPNIQTKHNDKVENSLNGEGGKNTENVNPWKSTEYEYPNVSYPAGNSSEKLVNFKIDMEKDIKPLRIGKNTFTKLNDISAEDAKEVLRKENKSKEDAFSEKITLKKGANDKNEYKYFKLKSNGFKILGIINKYSPKGGFSISVDCGGYDDLNEIPGISNLLQRSIFYKSEKRNTTLLSELGKNSSEYNSYTSESFTNYYATGHSEDIYYLLNLFAENLFYPIFDEESIENEANEINNNYISMENNPESCLKMTSQYITDFKYSKFFVYGNYFTLCDNILKNRLNIKKVLYEFHKKCYQPKNMSLTILLGKKANPSDYYNMSDIENVVAHIFGEIKNYDDVNYTEVTEKQDGNMKMEKQRMNRPMDYHYNNGDFAYNNAQHDFNKDNGNEKADFVQLMNEFNYALDLNQKSKYIEILKKEGWEDQVYLYWSSKISEDLYKKIEEFGTMIFLREIFSDFRKNGLFYKISVENKYARDLKIISTCNKYYLNYGILIKLTERGKSYLAHLIRIFQVFINEVSKLFDHDSLDKGLNKYILDYYREKALITDLKFNSDNVYISLNDLINYSNKLLLYSGDPSALITVNNLIEDKNKNDFRNHIKITSLVGSLIRNENLHIINTVDAFRVTNQSKIPNSAITYAVAENPYIIGEGEIINDINLTLPEVKVCPFSDFSNNIVLNEKSFFCVPYNNRENFGYSENKQMFVSEENENIVKSRILYNMPCLIKSSYGYNVYFKRGLTDISEVKADFIFYFPSENFTFYESIFTRIHILILRKKIKFFLSDYSNCSVNVDIKQHAESYTLHMDANSSYFEELMNKLQQLLSLKEIPSSDEFNDAYDELNSYVKGTTKFGIGNSLKIMYSLFNKYVPTNKEIDDILNSYFFYPSYNAYTKYVANFFHKNYINVFIYGNVTIPSGKSGEHVPIYGIANDGNVDTNVNSENKSERESSDALHSKERVNDVNTEGKYPQEQYQYDSLEISHNGEGIEYIVNLCESFIRNVTTNVIKRSESTYYTRKLINNEDVEINIHNADTNVNNSSITVSYIIESETILSDMLINIIADLISSDFIKFAKIRYNDGYIVDVKTFFTPYGLGGLLFVIQSFDNDVEKVEADICAFVKYLTFQLMNMDVSNLVKRLEGMKEFYIINNTIFTFNQEYSSILDQLSTGNECFDKKYKIIKIFDELINCPKIILNKINYILKNAKKAIFKEYSKTVNTDLNKKDTTDDTIRHNRRCSYSHNNDRQMSNIQLTGNSNLIKKGRIDENDSRSNIFRINGLHKRKNFITTVSNFVQIKRKGFFHYVMDYFKNNNKLNLEDSSYFDFKSCDDEMSKDNFHIFHDFSNDVNKIREYFLVKFSNDKEIKEKCSIDYEEIRQYCYEHSEGDSYRGHAR</sequence>
<evidence type="ECO:0000313" key="10">
    <source>
        <dbReference type="EMBL" id="SBS91096.1"/>
    </source>
</evidence>
<keyword evidence="2" id="KW-0645">Protease</keyword>
<comment type="similarity">
    <text evidence="1">Belongs to the peptidase M16 family.</text>
</comment>
<dbReference type="EMBL" id="FLQU01000293">
    <property type="protein sequence ID" value="SBS83615.1"/>
    <property type="molecule type" value="Genomic_DNA"/>
</dbReference>
<evidence type="ECO:0000256" key="6">
    <source>
        <dbReference type="SAM" id="MobiDB-lite"/>
    </source>
</evidence>
<dbReference type="InterPro" id="IPR050626">
    <property type="entry name" value="Peptidase_M16"/>
</dbReference>
<feature type="compositionally biased region" description="Basic and acidic residues" evidence="6">
    <location>
        <begin position="1337"/>
        <end position="1354"/>
    </location>
</feature>
<evidence type="ECO:0000256" key="1">
    <source>
        <dbReference type="ARBA" id="ARBA00007261"/>
    </source>
</evidence>
<accession>A0A1A8WG95</accession>
<evidence type="ECO:0000256" key="2">
    <source>
        <dbReference type="ARBA" id="ARBA00022670"/>
    </source>
</evidence>
<feature type="region of interest" description="Disordered" evidence="6">
    <location>
        <begin position="239"/>
        <end position="277"/>
    </location>
</feature>
<dbReference type="PANTHER" id="PTHR43690:SF17">
    <property type="entry name" value="PROTEIN YHJJ"/>
    <property type="match status" value="1"/>
</dbReference>
<reference evidence="10" key="1">
    <citation type="submission" date="2016-05" db="EMBL/GenBank/DDBJ databases">
        <authorList>
            <person name="Lavstsen T."/>
            <person name="Jespersen J.S."/>
        </authorList>
    </citation>
    <scope>NUCLEOTIDE SEQUENCE [LARGE SCALE GENOMIC DNA]</scope>
</reference>
<feature type="chain" id="PRO_5015059671" evidence="7">
    <location>
        <begin position="27"/>
        <end position="1783"/>
    </location>
</feature>
<feature type="signal peptide" evidence="7">
    <location>
        <begin position="1"/>
        <end position="26"/>
    </location>
</feature>
<evidence type="ECO:0000313" key="12">
    <source>
        <dbReference type="Proteomes" id="UP000078560"/>
    </source>
</evidence>
<keyword evidence="4" id="KW-0862">Zinc</keyword>
<dbReference type="Pfam" id="PF00675">
    <property type="entry name" value="Peptidase_M16"/>
    <property type="match status" value="1"/>
</dbReference>
<evidence type="ECO:0000256" key="7">
    <source>
        <dbReference type="SAM" id="SignalP"/>
    </source>
</evidence>
<dbReference type="InterPro" id="IPR011249">
    <property type="entry name" value="Metalloenz_LuxS/M16"/>
</dbReference>
<dbReference type="GO" id="GO:0006508">
    <property type="term" value="P:proteolysis"/>
    <property type="evidence" value="ECO:0007669"/>
    <property type="project" value="UniProtKB-KW"/>
</dbReference>
<evidence type="ECO:0000256" key="3">
    <source>
        <dbReference type="ARBA" id="ARBA00022801"/>
    </source>
</evidence>
<evidence type="ECO:0000313" key="11">
    <source>
        <dbReference type="Proteomes" id="UP000078546"/>
    </source>
</evidence>
<dbReference type="GO" id="GO:0046872">
    <property type="term" value="F:metal ion binding"/>
    <property type="evidence" value="ECO:0007669"/>
    <property type="project" value="InterPro"/>
</dbReference>
<organism evidence="10 11">
    <name type="scientific">Plasmodium ovale curtisi</name>
    <dbReference type="NCBI Taxonomy" id="864141"/>
    <lineage>
        <taxon>Eukaryota</taxon>
        <taxon>Sar</taxon>
        <taxon>Alveolata</taxon>
        <taxon>Apicomplexa</taxon>
        <taxon>Aconoidasida</taxon>
        <taxon>Haemosporida</taxon>
        <taxon>Plasmodiidae</taxon>
        <taxon>Plasmodium</taxon>
        <taxon>Plasmodium (Plasmodium)</taxon>
    </lineage>
</organism>
<keyword evidence="7" id="KW-0732">Signal</keyword>
<proteinExistence type="inferred from homology"/>
<dbReference type="PANTHER" id="PTHR43690">
    <property type="entry name" value="NARDILYSIN"/>
    <property type="match status" value="1"/>
</dbReference>
<dbReference type="VEuPathDB" id="PlasmoDB:PocGH01_09028000"/>
<feature type="compositionally biased region" description="Polar residues" evidence="6">
    <location>
        <begin position="256"/>
        <end position="274"/>
    </location>
</feature>
<feature type="region of interest" description="Disordered" evidence="6">
    <location>
        <begin position="1333"/>
        <end position="1358"/>
    </location>
</feature>
<evidence type="ECO:0000256" key="4">
    <source>
        <dbReference type="ARBA" id="ARBA00022833"/>
    </source>
</evidence>
<gene>
    <name evidence="10" type="ORF">POVCU1_019760</name>
    <name evidence="9" type="ORF">POVCU2_0021940</name>
</gene>